<evidence type="ECO:0000313" key="8">
    <source>
        <dbReference type="EMBL" id="MCD2196679.1"/>
    </source>
</evidence>
<proteinExistence type="predicted"/>
<evidence type="ECO:0000259" key="7">
    <source>
        <dbReference type="Pfam" id="PF06271"/>
    </source>
</evidence>
<dbReference type="InterPro" id="IPR010432">
    <property type="entry name" value="RDD"/>
</dbReference>
<keyword evidence="3 6" id="KW-0812">Transmembrane</keyword>
<feature type="transmembrane region" description="Helical" evidence="6">
    <location>
        <begin position="62"/>
        <end position="87"/>
    </location>
</feature>
<comment type="caution">
    <text evidence="8">The sequence shown here is derived from an EMBL/GenBank/DDBJ whole genome shotgun (WGS) entry which is preliminary data.</text>
</comment>
<keyword evidence="9" id="KW-1185">Reference proteome</keyword>
<sequence>MTITTAIPTAAPAPIASLRRRLAGFVLDLVGWGVLSLGVWALEHGGVLGRLAPLPYPTWQNWLIPTLFVVLMIIVPALCGRTVGMAVLRMRVRAADGRGRVGFWRMILRGALIYVDLMLLGLVALVAMRGTREHQRLGDLAARTVVERCAPRP</sequence>
<organism evidence="8 9">
    <name type="scientific">Actinomycetospora endophytica</name>
    <dbReference type="NCBI Taxonomy" id="2291215"/>
    <lineage>
        <taxon>Bacteria</taxon>
        <taxon>Bacillati</taxon>
        <taxon>Actinomycetota</taxon>
        <taxon>Actinomycetes</taxon>
        <taxon>Pseudonocardiales</taxon>
        <taxon>Pseudonocardiaceae</taxon>
        <taxon>Actinomycetospora</taxon>
    </lineage>
</organism>
<feature type="transmembrane region" description="Helical" evidence="6">
    <location>
        <begin position="107"/>
        <end position="128"/>
    </location>
</feature>
<evidence type="ECO:0000256" key="3">
    <source>
        <dbReference type="ARBA" id="ARBA00022692"/>
    </source>
</evidence>
<dbReference type="Proteomes" id="UP001199469">
    <property type="component" value="Unassembled WGS sequence"/>
</dbReference>
<dbReference type="RefSeq" id="WP_230738559.1">
    <property type="nucleotide sequence ID" value="NZ_JAJNDB010000006.1"/>
</dbReference>
<feature type="domain" description="RDD" evidence="7">
    <location>
        <begin position="16"/>
        <end position="142"/>
    </location>
</feature>
<evidence type="ECO:0000256" key="6">
    <source>
        <dbReference type="SAM" id="Phobius"/>
    </source>
</evidence>
<accession>A0ABS8PEI6</accession>
<dbReference type="InterPro" id="IPR051791">
    <property type="entry name" value="Pra-immunoreactive"/>
</dbReference>
<name>A0ABS8PEI6_9PSEU</name>
<dbReference type="PANTHER" id="PTHR36115:SF6">
    <property type="entry name" value="PROLINE-RICH ANTIGEN HOMOLOG"/>
    <property type="match status" value="1"/>
</dbReference>
<evidence type="ECO:0000256" key="5">
    <source>
        <dbReference type="ARBA" id="ARBA00023136"/>
    </source>
</evidence>
<evidence type="ECO:0000256" key="2">
    <source>
        <dbReference type="ARBA" id="ARBA00022475"/>
    </source>
</evidence>
<evidence type="ECO:0000313" key="9">
    <source>
        <dbReference type="Proteomes" id="UP001199469"/>
    </source>
</evidence>
<dbReference type="Pfam" id="PF06271">
    <property type="entry name" value="RDD"/>
    <property type="match status" value="1"/>
</dbReference>
<keyword evidence="4 6" id="KW-1133">Transmembrane helix</keyword>
<evidence type="ECO:0000256" key="4">
    <source>
        <dbReference type="ARBA" id="ARBA00022989"/>
    </source>
</evidence>
<reference evidence="8 9" key="1">
    <citation type="submission" date="2021-11" db="EMBL/GenBank/DDBJ databases">
        <title>Draft genome sequence of Actinomycetospora sp. SF1 isolated from the rhizosphere soil.</title>
        <authorList>
            <person name="Duangmal K."/>
            <person name="Chantavorakit T."/>
        </authorList>
    </citation>
    <scope>NUCLEOTIDE SEQUENCE [LARGE SCALE GENOMIC DNA]</scope>
    <source>
        <strain evidence="8 9">TBRC 5722</strain>
    </source>
</reference>
<dbReference type="EMBL" id="JAJNDB010000006">
    <property type="protein sequence ID" value="MCD2196679.1"/>
    <property type="molecule type" value="Genomic_DNA"/>
</dbReference>
<comment type="subcellular location">
    <subcellularLocation>
        <location evidence="1">Cell membrane</location>
        <topology evidence="1">Multi-pass membrane protein</topology>
    </subcellularLocation>
</comment>
<keyword evidence="2" id="KW-1003">Cell membrane</keyword>
<evidence type="ECO:0000256" key="1">
    <source>
        <dbReference type="ARBA" id="ARBA00004651"/>
    </source>
</evidence>
<dbReference type="PANTHER" id="PTHR36115">
    <property type="entry name" value="PROLINE-RICH ANTIGEN HOMOLOG-RELATED"/>
    <property type="match status" value="1"/>
</dbReference>
<keyword evidence="5 6" id="KW-0472">Membrane</keyword>
<gene>
    <name evidence="8" type="ORF">LQ327_25235</name>
</gene>
<protein>
    <submittedName>
        <fullName evidence="8">RDD family protein</fullName>
    </submittedName>
</protein>
<feature type="transmembrane region" description="Helical" evidence="6">
    <location>
        <begin position="22"/>
        <end position="42"/>
    </location>
</feature>